<dbReference type="AlphaFoldDB" id="A0A8S1MTP1"/>
<evidence type="ECO:0000256" key="2">
    <source>
        <dbReference type="SAM" id="MobiDB-lite"/>
    </source>
</evidence>
<accession>A0A8S1MTP1</accession>
<evidence type="ECO:0000256" key="1">
    <source>
        <dbReference type="RuleBase" id="RU003876"/>
    </source>
</evidence>
<reference evidence="3" key="1">
    <citation type="submission" date="2021-01" db="EMBL/GenBank/DDBJ databases">
        <authorList>
            <consortium name="Genoscope - CEA"/>
            <person name="William W."/>
        </authorList>
    </citation>
    <scope>NUCLEOTIDE SEQUENCE</scope>
</reference>
<dbReference type="OMA" id="ICCVECE"/>
<keyword evidence="4" id="KW-1185">Reference proteome</keyword>
<dbReference type="InterPro" id="IPR002164">
    <property type="entry name" value="NAP_family"/>
</dbReference>
<comment type="caution">
    <text evidence="3">The sequence shown here is derived from an EMBL/GenBank/DDBJ whole genome shotgun (WGS) entry which is preliminary data.</text>
</comment>
<dbReference type="GO" id="GO:0006334">
    <property type="term" value="P:nucleosome assembly"/>
    <property type="evidence" value="ECO:0007669"/>
    <property type="project" value="InterPro"/>
</dbReference>
<feature type="region of interest" description="Disordered" evidence="2">
    <location>
        <begin position="282"/>
        <end position="315"/>
    </location>
</feature>
<evidence type="ECO:0008006" key="5">
    <source>
        <dbReference type="Google" id="ProtNLM"/>
    </source>
</evidence>
<dbReference type="Proteomes" id="UP000688137">
    <property type="component" value="Unassembled WGS sequence"/>
</dbReference>
<evidence type="ECO:0000313" key="4">
    <source>
        <dbReference type="Proteomes" id="UP000688137"/>
    </source>
</evidence>
<organism evidence="3 4">
    <name type="scientific">Paramecium primaurelia</name>
    <dbReference type="NCBI Taxonomy" id="5886"/>
    <lineage>
        <taxon>Eukaryota</taxon>
        <taxon>Sar</taxon>
        <taxon>Alveolata</taxon>
        <taxon>Ciliophora</taxon>
        <taxon>Intramacronucleata</taxon>
        <taxon>Oligohymenophorea</taxon>
        <taxon>Peniculida</taxon>
        <taxon>Parameciidae</taxon>
        <taxon>Paramecium</taxon>
    </lineage>
</organism>
<name>A0A8S1MTP1_PARPR</name>
<feature type="compositionally biased region" description="Acidic residues" evidence="2">
    <location>
        <begin position="283"/>
        <end position="300"/>
    </location>
</feature>
<protein>
    <recommendedName>
        <fullName evidence="5">Nucleosome assembly protein</fullName>
    </recommendedName>
</protein>
<dbReference type="EMBL" id="CAJJDM010000071">
    <property type="protein sequence ID" value="CAD8082752.1"/>
    <property type="molecule type" value="Genomic_DNA"/>
</dbReference>
<proteinExistence type="inferred from homology"/>
<sequence>MENKELEQEIKKKISNIPLKDRAKVTALRYYLNKCKQADTDMETTCDNIQSKYDKLSMPIYQRADEIILGTAQLNEQNLGLAAKLLSEEELQQFNQAPKESKSIPDYWLKVFKNADLQELPLSERDAEAFKFLQKIEFTLAENDSDFFLKFHFAENPFFKQTILEKKFYYEDDELIKVEGTKIEWNDGKNLTKKLIKKKQRNKKTGQFRVISKEVDDESFFLFFRSIDISNKEKYDKLPEDEQISLQGQLDVDQDVGREIVDELLPYSLEYFLGIKEFKTEDDAGAEGEEDDSEEDEEVEVQTKGQNKGKDKKKK</sequence>
<evidence type="ECO:0000313" key="3">
    <source>
        <dbReference type="EMBL" id="CAD8082752.1"/>
    </source>
</evidence>
<dbReference type="GO" id="GO:0005634">
    <property type="term" value="C:nucleus"/>
    <property type="evidence" value="ECO:0007669"/>
    <property type="project" value="InterPro"/>
</dbReference>
<gene>
    <name evidence="3" type="ORF">PPRIM_AZ9-3.1.T0680142</name>
</gene>
<comment type="similarity">
    <text evidence="1">Belongs to the nucleosome assembly protein (NAP) family.</text>
</comment>
<dbReference type="PANTHER" id="PTHR11875">
    <property type="entry name" value="TESTIS-SPECIFIC Y-ENCODED PROTEIN"/>
    <property type="match status" value="1"/>
</dbReference>
<dbReference type="Pfam" id="PF00956">
    <property type="entry name" value="NAP"/>
    <property type="match status" value="1"/>
</dbReference>